<evidence type="ECO:0000313" key="9">
    <source>
        <dbReference type="Proteomes" id="UP000271469"/>
    </source>
</evidence>
<feature type="transmembrane region" description="Helical" evidence="6">
    <location>
        <begin position="270"/>
        <end position="293"/>
    </location>
</feature>
<dbReference type="AlphaFoldDB" id="A0A3G8JVZ6"/>
<dbReference type="InterPro" id="IPR036259">
    <property type="entry name" value="MFS_trans_sf"/>
</dbReference>
<evidence type="ECO:0000256" key="1">
    <source>
        <dbReference type="ARBA" id="ARBA00004651"/>
    </source>
</evidence>
<dbReference type="GO" id="GO:0022857">
    <property type="term" value="F:transmembrane transporter activity"/>
    <property type="evidence" value="ECO:0007669"/>
    <property type="project" value="InterPro"/>
</dbReference>
<evidence type="ECO:0000313" key="8">
    <source>
        <dbReference type="EMBL" id="AZG48799.1"/>
    </source>
</evidence>
<dbReference type="PANTHER" id="PTHR11360">
    <property type="entry name" value="MONOCARBOXYLATE TRANSPORTER"/>
    <property type="match status" value="1"/>
</dbReference>
<dbReference type="Gene3D" id="1.20.1250.20">
    <property type="entry name" value="MFS general substrate transporter like domains"/>
    <property type="match status" value="2"/>
</dbReference>
<feature type="region of interest" description="Disordered" evidence="5">
    <location>
        <begin position="417"/>
        <end position="441"/>
    </location>
</feature>
<protein>
    <submittedName>
        <fullName evidence="8">Putative MFS-type transporter YhjX</fullName>
    </submittedName>
</protein>
<feature type="transmembrane region" description="Helical" evidence="6">
    <location>
        <begin position="234"/>
        <end position="258"/>
    </location>
</feature>
<keyword evidence="4 6" id="KW-0472">Membrane</keyword>
<proteinExistence type="predicted"/>
<dbReference type="OrthoDB" id="146345at2"/>
<comment type="subcellular location">
    <subcellularLocation>
        <location evidence="1">Cell membrane</location>
        <topology evidence="1">Multi-pass membrane protein</topology>
    </subcellularLocation>
</comment>
<dbReference type="Proteomes" id="UP000271469">
    <property type="component" value="Chromosome"/>
</dbReference>
<dbReference type="CDD" id="cd17355">
    <property type="entry name" value="MFS_YcxA_like"/>
    <property type="match status" value="1"/>
</dbReference>
<evidence type="ECO:0000259" key="7">
    <source>
        <dbReference type="PROSITE" id="PS50850"/>
    </source>
</evidence>
<feature type="transmembrane region" description="Helical" evidence="6">
    <location>
        <begin position="82"/>
        <end position="102"/>
    </location>
</feature>
<feature type="domain" description="Major facilitator superfamily (MFS) profile" evidence="7">
    <location>
        <begin position="15"/>
        <end position="416"/>
    </location>
</feature>
<gene>
    <name evidence="8" type="primary">yhjX</name>
    <name evidence="8" type="ORF">D7316_05420</name>
</gene>
<evidence type="ECO:0000256" key="5">
    <source>
        <dbReference type="SAM" id="MobiDB-lite"/>
    </source>
</evidence>
<accession>A0A3G8JVZ6</accession>
<dbReference type="Pfam" id="PF07690">
    <property type="entry name" value="MFS_1"/>
    <property type="match status" value="1"/>
</dbReference>
<keyword evidence="3 6" id="KW-1133">Transmembrane helix</keyword>
<name>A0A3G8JVZ6_9ACTN</name>
<dbReference type="InterPro" id="IPR050327">
    <property type="entry name" value="Proton-linked_MCT"/>
</dbReference>
<dbReference type="RefSeq" id="WP_124710950.1">
    <property type="nucleotide sequence ID" value="NZ_CP033972.1"/>
</dbReference>
<feature type="transmembrane region" description="Helical" evidence="6">
    <location>
        <begin position="140"/>
        <end position="163"/>
    </location>
</feature>
<dbReference type="InterPro" id="IPR020846">
    <property type="entry name" value="MFS_dom"/>
</dbReference>
<dbReference type="EMBL" id="CP033972">
    <property type="protein sequence ID" value="AZG48799.1"/>
    <property type="molecule type" value="Genomic_DNA"/>
</dbReference>
<sequence length="441" mass="46312">MSTRLSIGRLHWAWLVAAASFVAIIGAAGFRAVPSVMMDPLHMEFGWSHAMVGAAMSINMVLFGVTAPFAAALMDRFGIRPVLTGALLLIAAGTGLGVFMTASWQLLVLWGVLVGLGTGSISMGFVATVSTRWFVARRGLVTGVLTAASATGQLIFLPLVAHITDRFGWRWASIVVTVAALAVIPLVLLMIRDRPRDVGTTAYGAPAGAVDDDVPNGSFGAAARGLVRGARVPAFWLLAGSFAICGMTTNGLIGTHFIPAARDHGMPTTVAASLLATIGIFDVAGTIFSGWLTDRVDARLLLVVYYLGRGASLVLLPMLLSPHAEPSTWVFIIFYGLDWVATVPPTIAICREYFGAATPVVFGWVFAAHQLGAAVAAFGAGYIRDAQGGYDNAFHVAAALCVVAAILCAVIRRRPSEPDAGRADEADTLPADPGEYERQGS</sequence>
<reference evidence="8 9" key="1">
    <citation type="submission" date="2018-11" db="EMBL/GenBank/DDBJ databases">
        <title>Gordonia insulae sp. nov., isolated from an island soil.</title>
        <authorList>
            <person name="Kim Y.S."/>
            <person name="Kim S.B."/>
        </authorList>
    </citation>
    <scope>NUCLEOTIDE SEQUENCE [LARGE SCALE GENOMIC DNA]</scope>
    <source>
        <strain evidence="8 9">MMS17-SY073</strain>
    </source>
</reference>
<feature type="transmembrane region" description="Helical" evidence="6">
    <location>
        <begin position="361"/>
        <end position="381"/>
    </location>
</feature>
<keyword evidence="9" id="KW-1185">Reference proteome</keyword>
<evidence type="ECO:0000256" key="6">
    <source>
        <dbReference type="SAM" id="Phobius"/>
    </source>
</evidence>
<dbReference type="PROSITE" id="PS50850">
    <property type="entry name" value="MFS"/>
    <property type="match status" value="1"/>
</dbReference>
<dbReference type="SUPFAM" id="SSF103473">
    <property type="entry name" value="MFS general substrate transporter"/>
    <property type="match status" value="1"/>
</dbReference>
<organism evidence="8 9">
    <name type="scientific">Gordonia insulae</name>
    <dbReference type="NCBI Taxonomy" id="2420509"/>
    <lineage>
        <taxon>Bacteria</taxon>
        <taxon>Bacillati</taxon>
        <taxon>Actinomycetota</taxon>
        <taxon>Actinomycetes</taxon>
        <taxon>Mycobacteriales</taxon>
        <taxon>Gordoniaceae</taxon>
        <taxon>Gordonia</taxon>
    </lineage>
</organism>
<evidence type="ECO:0000256" key="4">
    <source>
        <dbReference type="ARBA" id="ARBA00023136"/>
    </source>
</evidence>
<feature type="transmembrane region" description="Helical" evidence="6">
    <location>
        <begin position="108"/>
        <end position="128"/>
    </location>
</feature>
<dbReference type="KEGG" id="gom:D7316_05420"/>
<feature type="transmembrane region" description="Helical" evidence="6">
    <location>
        <begin position="12"/>
        <end position="30"/>
    </location>
</feature>
<evidence type="ECO:0000256" key="3">
    <source>
        <dbReference type="ARBA" id="ARBA00022989"/>
    </source>
</evidence>
<feature type="transmembrane region" description="Helical" evidence="6">
    <location>
        <begin position="326"/>
        <end position="349"/>
    </location>
</feature>
<dbReference type="PANTHER" id="PTHR11360:SF284">
    <property type="entry name" value="EG:103B4.3 PROTEIN-RELATED"/>
    <property type="match status" value="1"/>
</dbReference>
<keyword evidence="2 6" id="KW-0812">Transmembrane</keyword>
<dbReference type="GO" id="GO:0005886">
    <property type="term" value="C:plasma membrane"/>
    <property type="evidence" value="ECO:0007669"/>
    <property type="project" value="UniProtKB-SubCell"/>
</dbReference>
<feature type="transmembrane region" description="Helical" evidence="6">
    <location>
        <begin position="50"/>
        <end position="70"/>
    </location>
</feature>
<feature type="transmembrane region" description="Helical" evidence="6">
    <location>
        <begin position="169"/>
        <end position="191"/>
    </location>
</feature>
<evidence type="ECO:0000256" key="2">
    <source>
        <dbReference type="ARBA" id="ARBA00022692"/>
    </source>
</evidence>
<feature type="transmembrane region" description="Helical" evidence="6">
    <location>
        <begin position="300"/>
        <end position="320"/>
    </location>
</feature>
<feature type="transmembrane region" description="Helical" evidence="6">
    <location>
        <begin position="393"/>
        <end position="412"/>
    </location>
</feature>
<dbReference type="InterPro" id="IPR011701">
    <property type="entry name" value="MFS"/>
</dbReference>